<dbReference type="InterPro" id="IPR036388">
    <property type="entry name" value="WH-like_DNA-bd_sf"/>
</dbReference>
<accession>A0A9D1PCL2</accession>
<comment type="caution">
    <text evidence="5">The sequence shown here is derived from an EMBL/GenBank/DDBJ whole genome shotgun (WGS) entry which is preliminary data.</text>
</comment>
<dbReference type="PANTHER" id="PTHR42756:SF1">
    <property type="entry name" value="TRANSCRIPTIONAL REPRESSOR OF EMRAB OPERON"/>
    <property type="match status" value="1"/>
</dbReference>
<dbReference type="GO" id="GO:0003677">
    <property type="term" value="F:DNA binding"/>
    <property type="evidence" value="ECO:0007669"/>
    <property type="project" value="UniProtKB-KW"/>
</dbReference>
<dbReference type="PROSITE" id="PS50995">
    <property type="entry name" value="HTH_MARR_2"/>
    <property type="match status" value="1"/>
</dbReference>
<dbReference type="PANTHER" id="PTHR42756">
    <property type="entry name" value="TRANSCRIPTIONAL REGULATOR, MARR"/>
    <property type="match status" value="1"/>
</dbReference>
<dbReference type="EMBL" id="DXIQ01000027">
    <property type="protein sequence ID" value="HIV38301.1"/>
    <property type="molecule type" value="Genomic_DNA"/>
</dbReference>
<dbReference type="SMART" id="SM00347">
    <property type="entry name" value="HTH_MARR"/>
    <property type="match status" value="1"/>
</dbReference>
<dbReference type="Gene3D" id="1.10.10.10">
    <property type="entry name" value="Winged helix-like DNA-binding domain superfamily/Winged helix DNA-binding domain"/>
    <property type="match status" value="1"/>
</dbReference>
<gene>
    <name evidence="5" type="ORF">H9747_04780</name>
</gene>
<reference evidence="5" key="2">
    <citation type="submission" date="2021-04" db="EMBL/GenBank/DDBJ databases">
        <authorList>
            <person name="Gilroy R."/>
        </authorList>
    </citation>
    <scope>NUCLEOTIDE SEQUENCE</scope>
    <source>
        <strain evidence="5">CHK195-9823</strain>
    </source>
</reference>
<evidence type="ECO:0000313" key="6">
    <source>
        <dbReference type="Proteomes" id="UP000886814"/>
    </source>
</evidence>
<keyword evidence="1" id="KW-0805">Transcription regulation</keyword>
<dbReference type="Proteomes" id="UP000886814">
    <property type="component" value="Unassembled WGS sequence"/>
</dbReference>
<organism evidence="5 6">
    <name type="scientific">Candidatus Blautia stercorigallinarum</name>
    <dbReference type="NCBI Taxonomy" id="2838501"/>
    <lineage>
        <taxon>Bacteria</taxon>
        <taxon>Bacillati</taxon>
        <taxon>Bacillota</taxon>
        <taxon>Clostridia</taxon>
        <taxon>Lachnospirales</taxon>
        <taxon>Lachnospiraceae</taxon>
        <taxon>Blautia</taxon>
    </lineage>
</organism>
<name>A0A9D1PCL2_9FIRM</name>
<evidence type="ECO:0000256" key="1">
    <source>
        <dbReference type="ARBA" id="ARBA00023015"/>
    </source>
</evidence>
<dbReference type="Pfam" id="PF13463">
    <property type="entry name" value="HTH_27"/>
    <property type="match status" value="1"/>
</dbReference>
<protein>
    <submittedName>
        <fullName evidence="5">MarR family transcriptional regulator</fullName>
    </submittedName>
</protein>
<dbReference type="InterPro" id="IPR000835">
    <property type="entry name" value="HTH_MarR-typ"/>
</dbReference>
<reference evidence="5" key="1">
    <citation type="journal article" date="2021" name="PeerJ">
        <title>Extensive microbial diversity within the chicken gut microbiome revealed by metagenomics and culture.</title>
        <authorList>
            <person name="Gilroy R."/>
            <person name="Ravi A."/>
            <person name="Getino M."/>
            <person name="Pursley I."/>
            <person name="Horton D.L."/>
            <person name="Alikhan N.F."/>
            <person name="Baker D."/>
            <person name="Gharbi K."/>
            <person name="Hall N."/>
            <person name="Watson M."/>
            <person name="Adriaenssens E.M."/>
            <person name="Foster-Nyarko E."/>
            <person name="Jarju S."/>
            <person name="Secka A."/>
            <person name="Antonio M."/>
            <person name="Oren A."/>
            <person name="Chaudhuri R.R."/>
            <person name="La Ragione R."/>
            <person name="Hildebrand F."/>
            <person name="Pallen M.J."/>
        </authorList>
    </citation>
    <scope>NUCLEOTIDE SEQUENCE</scope>
    <source>
        <strain evidence="5">CHK195-9823</strain>
    </source>
</reference>
<evidence type="ECO:0000313" key="5">
    <source>
        <dbReference type="EMBL" id="HIV38301.1"/>
    </source>
</evidence>
<keyword evidence="2" id="KW-0238">DNA-binding</keyword>
<proteinExistence type="predicted"/>
<feature type="domain" description="HTH marR-type" evidence="4">
    <location>
        <begin position="1"/>
        <end position="137"/>
    </location>
</feature>
<evidence type="ECO:0000259" key="4">
    <source>
        <dbReference type="PROSITE" id="PS50995"/>
    </source>
</evidence>
<keyword evidence="3" id="KW-0804">Transcription</keyword>
<evidence type="ECO:0000256" key="3">
    <source>
        <dbReference type="ARBA" id="ARBA00023163"/>
    </source>
</evidence>
<dbReference type="AlphaFoldDB" id="A0A9D1PCL2"/>
<evidence type="ECO:0000256" key="2">
    <source>
        <dbReference type="ARBA" id="ARBA00023125"/>
    </source>
</evidence>
<dbReference type="InterPro" id="IPR036390">
    <property type="entry name" value="WH_DNA-bd_sf"/>
</dbReference>
<dbReference type="SUPFAM" id="SSF46785">
    <property type="entry name" value="Winged helix' DNA-binding domain"/>
    <property type="match status" value="1"/>
</dbReference>
<dbReference type="GO" id="GO:0003700">
    <property type="term" value="F:DNA-binding transcription factor activity"/>
    <property type="evidence" value="ECO:0007669"/>
    <property type="project" value="InterPro"/>
</dbReference>
<dbReference type="PRINTS" id="PR00598">
    <property type="entry name" value="HTHMARR"/>
</dbReference>
<sequence length="143" mass="17047">MNYSLDTLLYGMHFRRLMEKEMAPIETTYGLQKIDMQILLYLKHADEHNTSKDIMQMNMFTRGHISQSLSRLQKKGYVRMEQDLQDRRCTHNYLTEDSQIIIVKLEEIYRKIKDIVFEGVTEEEKKTLAVVAQKMNHNISKFL</sequence>